<dbReference type="SUPFAM" id="SSF52540">
    <property type="entry name" value="P-loop containing nucleoside triphosphate hydrolases"/>
    <property type="match status" value="1"/>
</dbReference>
<dbReference type="Proteomes" id="UP000706039">
    <property type="component" value="Unassembled WGS sequence"/>
</dbReference>
<feature type="domain" description="Restriction endonuclease type IV Mrr" evidence="1">
    <location>
        <begin position="6"/>
        <end position="103"/>
    </location>
</feature>
<comment type="caution">
    <text evidence="3">The sequence shown here is derived from an EMBL/GenBank/DDBJ whole genome shotgun (WGS) entry which is preliminary data.</text>
</comment>
<dbReference type="GO" id="GO:0016787">
    <property type="term" value="F:hydrolase activity"/>
    <property type="evidence" value="ECO:0007669"/>
    <property type="project" value="UniProtKB-KW"/>
</dbReference>
<evidence type="ECO:0000259" key="1">
    <source>
        <dbReference type="Pfam" id="PF04471"/>
    </source>
</evidence>
<dbReference type="InterPro" id="IPR007560">
    <property type="entry name" value="Restrct_endonuc_IV_Mrr"/>
</dbReference>
<organism evidence="3 4">
    <name type="scientific">Sphingomonas colocasiae</name>
    <dbReference type="NCBI Taxonomy" id="1848973"/>
    <lineage>
        <taxon>Bacteria</taxon>
        <taxon>Pseudomonadati</taxon>
        <taxon>Pseudomonadota</taxon>
        <taxon>Alphaproteobacteria</taxon>
        <taxon>Sphingomonadales</taxon>
        <taxon>Sphingomonadaceae</taxon>
        <taxon>Sphingomonas</taxon>
    </lineage>
</organism>
<evidence type="ECO:0000259" key="2">
    <source>
        <dbReference type="Pfam" id="PF20720"/>
    </source>
</evidence>
<dbReference type="EC" id="3.1.21.-" evidence="3"/>
<keyword evidence="3" id="KW-0378">Hydrolase</keyword>
<dbReference type="InterPro" id="IPR049050">
    <property type="entry name" value="nSTAND3"/>
</dbReference>
<feature type="domain" description="Novel STAND NTPase 3" evidence="2">
    <location>
        <begin position="172"/>
        <end position="327"/>
    </location>
</feature>
<keyword evidence="3" id="KW-0255">Endonuclease</keyword>
<evidence type="ECO:0000313" key="3">
    <source>
        <dbReference type="EMBL" id="MBY8821094.1"/>
    </source>
</evidence>
<keyword evidence="3" id="KW-0540">Nuclease</keyword>
<evidence type="ECO:0000313" key="4">
    <source>
        <dbReference type="Proteomes" id="UP000706039"/>
    </source>
</evidence>
<sequence length="762" mass="85390">MTFSFDALSPADFEDLSRDLLGRQLGVHFEAFGPGRDGGVDGRHAAAGGTTILQAKHYRLSDFDALARTMRKERVAIDALTPDRYLLTTSRPLTPPAKDRLAAIIGPSLHGTADIFGNEDINGLLRKYPDVQKSHVKLWLSGSGVLERVLHAATYNFTTLTRDDIQAKLSVYAENPSFKAGRDILEAIHVLIVSGPPGVGKTTLAEMLSYAYLAEDWELIAIRSLDDAFTHIDDTKRQIFFFDDFLGRIALDARALSNQDSDLARFIGRVRRTPNARFILTTRAYIYEAARLQSEALSTRAFDVAGYVLDVGVYTRRIRARILYNHLIVAGVPEAHIQALVEHNAIKKIVDHDHYNPRIVQTLTNADRVEEIAPADYPKAFIDALDDPLSVWDKAFRTHIPSRCRHLLFAMFVSAEHGAEIEDLEEVFLPLHHTLCRHFSLSSGPKDFEESLRTLEGSFVTISNGRVSLINPSVRDYLAQYLTDGALLRAMAEGMATLRAARALYDHFKKMPEVSREDKAAFLTPLIPVAANAVNENPWKAIRDEPNRRRWLGMSYSSQVELLRGWWKTSKRQEFLDAALVVASSRDIWFSSWADGRLMPRLIASLRGAPKVEREQTTALVEALEERLIQILNVDLDLDDVQRIRAEVLPRRGHLAPRIGWTADSAAHRVIAELPNNLEHVDSESALEDYTKLVDELGPTVGATAAEIARAKDAISKRADRLRANTPEEDPLSVQGDSTIEIDWFTDEDLRNLFAPLLRSED</sequence>
<keyword evidence="4" id="KW-1185">Reference proteome</keyword>
<protein>
    <submittedName>
        <fullName evidence="3">Restriction endonuclease</fullName>
        <ecNumber evidence="3">3.1.21.-</ecNumber>
    </submittedName>
</protein>
<dbReference type="EMBL" id="JAINVV010000001">
    <property type="protein sequence ID" value="MBY8821094.1"/>
    <property type="molecule type" value="Genomic_DNA"/>
</dbReference>
<dbReference type="Pfam" id="PF20720">
    <property type="entry name" value="nSTAND3"/>
    <property type="match status" value="1"/>
</dbReference>
<reference evidence="3 4" key="1">
    <citation type="submission" date="2021-08" db="EMBL/GenBank/DDBJ databases">
        <authorList>
            <person name="Tuo L."/>
        </authorList>
    </citation>
    <scope>NUCLEOTIDE SEQUENCE [LARGE SCALE GENOMIC DNA]</scope>
    <source>
        <strain evidence="3 4">JCM 31229</strain>
    </source>
</reference>
<gene>
    <name evidence="3" type="ORF">K7G82_02245</name>
</gene>
<dbReference type="RefSeq" id="WP_222988183.1">
    <property type="nucleotide sequence ID" value="NZ_JAINVV010000001.1"/>
</dbReference>
<dbReference type="InterPro" id="IPR027417">
    <property type="entry name" value="P-loop_NTPase"/>
</dbReference>
<dbReference type="GO" id="GO:0004519">
    <property type="term" value="F:endonuclease activity"/>
    <property type="evidence" value="ECO:0007669"/>
    <property type="project" value="UniProtKB-KW"/>
</dbReference>
<proteinExistence type="predicted"/>
<dbReference type="Pfam" id="PF04471">
    <property type="entry name" value="Mrr_cat"/>
    <property type="match status" value="1"/>
</dbReference>
<accession>A0ABS7PIG7</accession>
<name>A0ABS7PIG7_9SPHN</name>